<dbReference type="PANTHER" id="PTHR30441:SF4">
    <property type="entry name" value="PROTEIN ASMA"/>
    <property type="match status" value="1"/>
</dbReference>
<feature type="transmembrane region" description="Helical" evidence="2">
    <location>
        <begin position="20"/>
        <end position="42"/>
    </location>
</feature>
<feature type="compositionally biased region" description="Basic and acidic residues" evidence="1">
    <location>
        <begin position="1162"/>
        <end position="1181"/>
    </location>
</feature>
<feature type="region of interest" description="Disordered" evidence="1">
    <location>
        <begin position="1162"/>
        <end position="1229"/>
    </location>
</feature>
<proteinExistence type="predicted"/>
<feature type="domain" description="AsmA" evidence="3">
    <location>
        <begin position="21"/>
        <end position="135"/>
    </location>
</feature>
<dbReference type="AlphaFoldDB" id="A0A5B9DQC2"/>
<evidence type="ECO:0000259" key="3">
    <source>
        <dbReference type="Pfam" id="PF05170"/>
    </source>
</evidence>
<protein>
    <submittedName>
        <fullName evidence="4">AsmA family protein</fullName>
    </submittedName>
</protein>
<keyword evidence="2" id="KW-0812">Transmembrane</keyword>
<dbReference type="PANTHER" id="PTHR30441">
    <property type="entry name" value="DUF748 DOMAIN-CONTAINING PROTEIN"/>
    <property type="match status" value="1"/>
</dbReference>
<dbReference type="InterPro" id="IPR052894">
    <property type="entry name" value="AsmA-related"/>
</dbReference>
<dbReference type="KEGG" id="yti:FNA67_14830"/>
<gene>
    <name evidence="4" type="ORF">FNA67_14830</name>
</gene>
<dbReference type="GO" id="GO:0090313">
    <property type="term" value="P:regulation of protein targeting to membrane"/>
    <property type="evidence" value="ECO:0007669"/>
    <property type="project" value="TreeGrafter"/>
</dbReference>
<evidence type="ECO:0000256" key="1">
    <source>
        <dbReference type="SAM" id="MobiDB-lite"/>
    </source>
</evidence>
<dbReference type="GO" id="GO:0005886">
    <property type="term" value="C:plasma membrane"/>
    <property type="evidence" value="ECO:0007669"/>
    <property type="project" value="TreeGrafter"/>
</dbReference>
<keyword evidence="2" id="KW-0472">Membrane</keyword>
<dbReference type="OrthoDB" id="9816380at2"/>
<evidence type="ECO:0000313" key="4">
    <source>
        <dbReference type="EMBL" id="QEE21383.1"/>
    </source>
</evidence>
<evidence type="ECO:0000313" key="5">
    <source>
        <dbReference type="Proteomes" id="UP000321062"/>
    </source>
</evidence>
<dbReference type="InterPro" id="IPR007844">
    <property type="entry name" value="AsmA"/>
</dbReference>
<keyword evidence="2" id="KW-1133">Transmembrane helix</keyword>
<dbReference type="EMBL" id="CP041690">
    <property type="protein sequence ID" value="QEE21383.1"/>
    <property type="molecule type" value="Genomic_DNA"/>
</dbReference>
<feature type="compositionally biased region" description="Low complexity" evidence="1">
    <location>
        <begin position="1182"/>
        <end position="1194"/>
    </location>
</feature>
<keyword evidence="5" id="KW-1185">Reference proteome</keyword>
<dbReference type="Pfam" id="PF05170">
    <property type="entry name" value="AsmA"/>
    <property type="match status" value="1"/>
</dbReference>
<reference evidence="4 5" key="1">
    <citation type="journal article" date="2015" name="Int. J. Syst. Evol. Microbiol.">
        <title>Youhaiella tibetensis gen. nov., sp. nov., isolated from subsurface sediment.</title>
        <authorList>
            <person name="Wang Y.X."/>
            <person name="Huang F.Q."/>
            <person name="Nogi Y."/>
            <person name="Pang S.J."/>
            <person name="Wang P.K."/>
            <person name="Lv J."/>
        </authorList>
    </citation>
    <scope>NUCLEOTIDE SEQUENCE [LARGE SCALE GENOMIC DNA]</scope>
    <source>
        <strain evidence="5">fig4</strain>
    </source>
</reference>
<evidence type="ECO:0000256" key="2">
    <source>
        <dbReference type="SAM" id="Phobius"/>
    </source>
</evidence>
<name>A0A5B9DQC2_9HYPH</name>
<sequence>MATSLHSGKIQVTRYVLNRIFIVVGILAILALAAAFIVPRFIQWGDYRGRMEAMATEALGTQVEILGDIRFNLLPAPQLEFADVAVGPADAPVLKVGHVKADFSLVDFLRDHYSVTSLVLDQPVLNLAFDNNGIFVSGLNLPEQVTTSNISVSKATVVGGALNVADSRSGETMSLSELDGELKLQALRGPFAFSGRGVIGQERYSLRVTTSAMDSDGSTRLTAFAQPESKAFSLGAEGLFSTGQAPRFAGDITFRQSPPPADRAEGVRGDLVLTSKVEANTDQVQMTSFTLVPDENRTGTRLTGSAIIKLGESRSFDATLSGGVVALPPRDATKEEGVQPYELVRLLGELPPPPVPPMPGTIALDLAELDMRGVNLRDITVKASSDGKGWSVDSMTGRLPGDTQVKLSGRLASVEDRPSFAGRFGISTSRLDALAALWRKPADNNPLFNVPASFEAGVELDGDDLRFKEGVFTLDEGRHAVSGAVGFGPERQLDVVAKFSALSAADSTALAALLPETGAGGGFAVTFPEGHLTASAQSVALSGLEGTQLVANAAWGPDGIDVTQFSAQDLGGARLDLNGKLAGTLAEPRVAASGTVLVTDPDAPILALAQDAMSAPPAVRAAMARALPADLKVTLEPPGDQGGQVLTVTGTTGTADLGFSAQLGQGLAKALEAPVSITAELASDDPAALTEQLGLGPTSLFPEGQPVRMRVVLEGSPSNSFETSISATGGGDSMEFTGNIVAADPSALKGAGDVKVALSDASPLAELLGAGGVHVPPISGGAKLTWSGDKSLALSEITGTSGGQDFSGTLRLERQGALGSVTGDIRLGSTDVASLAGLIAGPAALIPAADGVWPEGPIAVGQAARTTRGDIAIAVPSLDVGGRTAITDARFNLSWDESNMRLRNFTGTLGGGTVGLELAVCCSGTSAEKQASGRLNVEKVEIDALLPPGSAGALGGTITGGAQFNGTGDSIAAMFRTLAGEGSYTIDGLSIARLDPKVFETVAGLDNILELEPDALTSIVALALDRGPFAAPSLSGAFTIAGGTVRSQNLSVQSGNAQLFGGTSLRLADLGLDGSFSLTPTETVDAAGLISPTTSQVTAVLSGSLTNPQRKLDLGAMVDAIKVRAYELEVDRLEQLRAEDEARQKAAAEERARLIAEQKKAAEEAAAKKAAEEEAARKAAEEAAANAAAQSSPVPQTPPVSSPSTDITGSPMTFPPLDLQLTPSTPAGQ</sequence>
<dbReference type="Proteomes" id="UP000321062">
    <property type="component" value="Chromosome"/>
</dbReference>
<organism evidence="4 5">
    <name type="scientific">Paradevosia tibetensis</name>
    <dbReference type="NCBI Taxonomy" id="1447062"/>
    <lineage>
        <taxon>Bacteria</taxon>
        <taxon>Pseudomonadati</taxon>
        <taxon>Pseudomonadota</taxon>
        <taxon>Alphaproteobacteria</taxon>
        <taxon>Hyphomicrobiales</taxon>
        <taxon>Devosiaceae</taxon>
        <taxon>Paradevosia</taxon>
    </lineage>
</organism>
<accession>A0A5B9DQC2</accession>